<dbReference type="KEGG" id="vg:29063949"/>
<evidence type="ECO:0000256" key="4">
    <source>
        <dbReference type="ARBA" id="ARBA00023180"/>
    </source>
</evidence>
<dbReference type="GeneID" id="29063949"/>
<dbReference type="InterPro" id="IPR010806">
    <property type="entry name" value="Poxvirus_TNF-rcpt-II_C"/>
</dbReference>
<feature type="disulfide bond" evidence="7">
    <location>
        <begin position="89"/>
        <end position="107"/>
    </location>
</feature>
<dbReference type="RefSeq" id="YP_009281953.1">
    <property type="nucleotide sequence ID" value="NC_031033.1"/>
</dbReference>
<feature type="domain" description="TNFR-Cys" evidence="8">
    <location>
        <begin position="66"/>
        <end position="107"/>
    </location>
</feature>
<keyword evidence="3 7" id="KW-1015">Disulfide bond</keyword>
<gene>
    <name evidence="9" type="ORF">VPXV-CA-002</name>
    <name evidence="10" type="ORF">VPXV-CA-205</name>
</gene>
<accession>A0A1C9KC09</accession>
<dbReference type="Pfam" id="PF07190">
    <property type="entry name" value="CrmD_SECRET"/>
    <property type="match status" value="1"/>
</dbReference>
<dbReference type="EMBL" id="KU749311">
    <property type="protein sequence ID" value="AOP31895.1"/>
    <property type="molecule type" value="Genomic_DNA"/>
</dbReference>
<feature type="disulfide bond" evidence="7">
    <location>
        <begin position="67"/>
        <end position="82"/>
    </location>
</feature>
<feature type="repeat" description="TNFR-Cys" evidence="7">
    <location>
        <begin position="30"/>
        <end position="64"/>
    </location>
</feature>
<comment type="function">
    <text evidence="6">Inhibits host immune defense by binding to host TNF and various chemokines in the extracellular space. Binds host CC chemokines (beta chemokines) and CXC chemokines (alpha chemokines).</text>
</comment>
<dbReference type="Gene3D" id="2.10.50.10">
    <property type="entry name" value="Tumor Necrosis Factor Receptor, subunit A, domain 2"/>
    <property type="match status" value="2"/>
</dbReference>
<dbReference type="Pfam" id="PF00020">
    <property type="entry name" value="TNFR_c6"/>
    <property type="match status" value="1"/>
</dbReference>
<evidence type="ECO:0000256" key="7">
    <source>
        <dbReference type="PROSITE-ProRule" id="PRU00206"/>
    </source>
</evidence>
<keyword evidence="1" id="KW-0732">Signal</keyword>
<keyword evidence="4" id="KW-0325">Glycoprotein</keyword>
<evidence type="ECO:0000256" key="2">
    <source>
        <dbReference type="ARBA" id="ARBA00022737"/>
    </source>
</evidence>
<dbReference type="GeneID" id="29064152"/>
<dbReference type="InterPro" id="IPR001368">
    <property type="entry name" value="TNFR/NGFR_Cys_rich_reg"/>
</dbReference>
<dbReference type="GO" id="GO:0043120">
    <property type="term" value="F:tumor necrosis factor binding"/>
    <property type="evidence" value="ECO:0007669"/>
    <property type="project" value="TreeGrafter"/>
</dbReference>
<dbReference type="Gene3D" id="2.60.240.20">
    <property type="match status" value="1"/>
</dbReference>
<dbReference type="EMBL" id="KU749311">
    <property type="protein sequence ID" value="AOP31692.1"/>
    <property type="molecule type" value="Genomic_DNA"/>
</dbReference>
<dbReference type="PANTHER" id="PTHR47386">
    <property type="entry name" value="TUMOR NECROSIS FACTOR RECEPTOR SUPERFAMILY MEMBER 1B"/>
    <property type="match status" value="1"/>
</dbReference>
<comment type="similarity">
    <text evidence="5">Belongs to the orthopoxvirus OPG002 family.</text>
</comment>
<comment type="caution">
    <text evidence="7">Lacks conserved residue(s) required for the propagation of feature annotation.</text>
</comment>
<evidence type="ECO:0000313" key="11">
    <source>
        <dbReference type="Proteomes" id="UP000203649"/>
    </source>
</evidence>
<feature type="disulfide bond" evidence="7">
    <location>
        <begin position="46"/>
        <end position="64"/>
    </location>
</feature>
<dbReference type="KEGG" id="vg:29064152"/>
<keyword evidence="2" id="KW-0677">Repeat</keyword>
<dbReference type="PANTHER" id="PTHR47386:SF1">
    <property type="entry name" value="TUMOR NECROSIS FACTOR RECEPTOR SUPERFAMILY MEMBER 1B"/>
    <property type="match status" value="1"/>
</dbReference>
<dbReference type="SMART" id="SM00208">
    <property type="entry name" value="TNFR"/>
    <property type="match status" value="2"/>
</dbReference>
<dbReference type="InterPro" id="IPR011172">
    <property type="entry name" value="Poxvirus_TNF_rcpt-II"/>
</dbReference>
<keyword evidence="11" id="KW-1185">Reference proteome</keyword>
<dbReference type="SUPFAM" id="SSF57586">
    <property type="entry name" value="TNF receptor-like"/>
    <property type="match status" value="2"/>
</dbReference>
<protein>
    <submittedName>
        <fullName evidence="9">Tnf receptor</fullName>
    </submittedName>
</protein>
<keyword evidence="9" id="KW-0675">Receptor</keyword>
<dbReference type="PIRSF" id="PIRSF001790">
    <property type="entry name" value="TNF_C22L"/>
    <property type="match status" value="1"/>
</dbReference>
<feature type="disulfide bond" evidence="7">
    <location>
        <begin position="43"/>
        <end position="56"/>
    </location>
</feature>
<dbReference type="GO" id="GO:0005031">
    <property type="term" value="F:tumor necrosis factor receptor activity"/>
    <property type="evidence" value="ECO:0007669"/>
    <property type="project" value="InterPro"/>
</dbReference>
<organism evidence="9 11">
    <name type="scientific">Volepox virus</name>
    <dbReference type="NCBI Taxonomy" id="28874"/>
    <lineage>
        <taxon>Viruses</taxon>
        <taxon>Varidnaviria</taxon>
        <taxon>Bamfordvirae</taxon>
        <taxon>Nucleocytoviricota</taxon>
        <taxon>Pokkesviricetes</taxon>
        <taxon>Chitovirales</taxon>
        <taxon>Poxviridae</taxon>
        <taxon>Chordopoxvirinae</taxon>
        <taxon>Orthopoxvirus</taxon>
        <taxon>Orthopoxvirus volepox</taxon>
    </lineage>
</organism>
<evidence type="ECO:0000313" key="10">
    <source>
        <dbReference type="EMBL" id="AOP31895.1"/>
    </source>
</evidence>
<feature type="repeat" description="TNFR-Cys" evidence="7">
    <location>
        <begin position="66"/>
        <end position="107"/>
    </location>
</feature>
<dbReference type="GO" id="GO:0052031">
    <property type="term" value="P:symbiont-mediated perturbation of host defense response"/>
    <property type="evidence" value="ECO:0007669"/>
    <property type="project" value="InterPro"/>
</dbReference>
<reference evidence="9 11" key="1">
    <citation type="journal article" date="2016" name="Virus Genes">
        <title>The genomes of three North American orthopoxviruses.</title>
        <authorList>
            <person name="Smithson C."/>
            <person name="Tang N."/>
            <person name="Sammons S."/>
            <person name="Frace M."/>
            <person name="Batra D."/>
            <person name="Li Y."/>
            <person name="Emerson G.L."/>
            <person name="Carroll D.S."/>
            <person name="Upton C."/>
        </authorList>
    </citation>
    <scope>NUCLEOTIDE SEQUENCE [LARGE SCALE GENOMIC DNA]</scope>
    <source>
        <strain evidence="9 11">CA</strain>
    </source>
</reference>
<evidence type="ECO:0000256" key="3">
    <source>
        <dbReference type="ARBA" id="ARBA00023157"/>
    </source>
</evidence>
<dbReference type="Proteomes" id="UP000203649">
    <property type="component" value="Segment"/>
</dbReference>
<evidence type="ECO:0000259" key="8">
    <source>
        <dbReference type="PROSITE" id="PS50050"/>
    </source>
</evidence>
<evidence type="ECO:0000313" key="9">
    <source>
        <dbReference type="EMBL" id="AOP31692.1"/>
    </source>
</evidence>
<name>A0A1C9KC09_9POXV</name>
<dbReference type="PROSITE" id="PS50050">
    <property type="entry name" value="TNFR_NGFR_2"/>
    <property type="match status" value="2"/>
</dbReference>
<dbReference type="PROSITE" id="PS00652">
    <property type="entry name" value="TNFR_NGFR_1"/>
    <property type="match status" value="2"/>
</dbReference>
<evidence type="ECO:0000256" key="1">
    <source>
        <dbReference type="ARBA" id="ARBA00022729"/>
    </source>
</evidence>
<dbReference type="RefSeq" id="YP_009281750.1">
    <property type="nucleotide sequence ID" value="NC_031033.1"/>
</dbReference>
<evidence type="ECO:0000256" key="5">
    <source>
        <dbReference type="ARBA" id="ARBA00034724"/>
    </source>
</evidence>
<sequence>MISYILILTVLCVVNGNTNTGKPYTPTNGKCKEHEYKRGNQCCIRCPAGTYASKQCDGSTNTICAECDNGTYTAIPNYAPACLSCNGACGNNQVEIQPCNKTQNRICKCSPESYCLFKGSGPGCKLCTPKTKCGIGYGVTGHTDQGDSICSQCALNTYSNTISSEDKCNPVPKNTFNNIDVEINLYPVNDSSCVYTTTTGASESISTSELTITMHHTDCDPVFYTEYFSVLNNVAMSGFFTRDDIYQDPSKTCKLNIEIKCNNEDTDVTDSIELTKKVNQLITPHSETVTVIGSCLSRINVYILYSNTNTLDFDTDTVSFNMGNTLDIDSHIPASCNVRKILPHP</sequence>
<dbReference type="InterPro" id="IPR051670">
    <property type="entry name" value="TNF_chemokine_rcpt-like"/>
</dbReference>
<proteinExistence type="inferred from homology"/>
<feature type="domain" description="TNFR-Cys" evidence="8">
    <location>
        <begin position="30"/>
        <end position="64"/>
    </location>
</feature>
<dbReference type="GO" id="GO:0051044">
    <property type="term" value="P:positive regulation of membrane protein ectodomain proteolysis"/>
    <property type="evidence" value="ECO:0007669"/>
    <property type="project" value="TreeGrafter"/>
</dbReference>
<evidence type="ECO:0000256" key="6">
    <source>
        <dbReference type="ARBA" id="ARBA00045338"/>
    </source>
</evidence>